<dbReference type="InterPro" id="IPR003439">
    <property type="entry name" value="ABC_transporter-like_ATP-bd"/>
</dbReference>
<dbReference type="PANTHER" id="PTHR42788">
    <property type="entry name" value="TAURINE IMPORT ATP-BINDING PROTEIN-RELATED"/>
    <property type="match status" value="1"/>
</dbReference>
<dbReference type="SUPFAM" id="SSF52540">
    <property type="entry name" value="P-loop containing nucleoside triphosphate hydrolases"/>
    <property type="match status" value="1"/>
</dbReference>
<dbReference type="Proteomes" id="UP001596512">
    <property type="component" value="Unassembled WGS sequence"/>
</dbReference>
<keyword evidence="4" id="KW-0547">Nucleotide-binding</keyword>
<protein>
    <submittedName>
        <fullName evidence="4">ATP-binding cassette domain-containing protein</fullName>
    </submittedName>
</protein>
<sequence length="227" mass="23484">MLVLTADLPPATLLGVLVYLTGSLYPALNGLASTAGAVVLRLVVALRRLGEAAAAPPPRRGTVVPAANTVTVRGLTHRWGEHAEPVLRDLDLDLRAGDHLCVVGPSGIGKSTLAALITGTLAPRAGTVHIGGVPVAHVNPGTSRSPRRRPTSSRAPSGRTWPCSTPTPTTTASPRPPRRWRATSSPAWAASTRRSATSTPPTANCSPWPASTPPTPPSSCSTRPPRT</sequence>
<feature type="compositionally biased region" description="Low complexity" evidence="2">
    <location>
        <begin position="152"/>
        <end position="173"/>
    </location>
</feature>
<dbReference type="PANTHER" id="PTHR42788:SF13">
    <property type="entry name" value="ALIPHATIC SULFONATES IMPORT ATP-BINDING PROTEIN SSUB"/>
    <property type="match status" value="1"/>
</dbReference>
<gene>
    <name evidence="4" type="ORF">ACFQV2_11335</name>
</gene>
<feature type="compositionally biased region" description="Low complexity" evidence="2">
    <location>
        <begin position="182"/>
        <end position="209"/>
    </location>
</feature>
<name>A0ABW2TK41_9PSEU</name>
<dbReference type="InterPro" id="IPR050166">
    <property type="entry name" value="ABC_transporter_ATP-bind"/>
</dbReference>
<comment type="caution">
    <text evidence="4">The sequence shown here is derived from an EMBL/GenBank/DDBJ whole genome shotgun (WGS) entry which is preliminary data.</text>
</comment>
<keyword evidence="5" id="KW-1185">Reference proteome</keyword>
<organism evidence="4 5">
    <name type="scientific">Actinokineospora soli</name>
    <dbReference type="NCBI Taxonomy" id="1048753"/>
    <lineage>
        <taxon>Bacteria</taxon>
        <taxon>Bacillati</taxon>
        <taxon>Actinomycetota</taxon>
        <taxon>Actinomycetes</taxon>
        <taxon>Pseudonocardiales</taxon>
        <taxon>Pseudonocardiaceae</taxon>
        <taxon>Actinokineospora</taxon>
    </lineage>
</organism>
<feature type="compositionally biased region" description="Low complexity" evidence="2">
    <location>
        <begin position="218"/>
        <end position="227"/>
    </location>
</feature>
<evidence type="ECO:0000256" key="1">
    <source>
        <dbReference type="ARBA" id="ARBA00022448"/>
    </source>
</evidence>
<evidence type="ECO:0000313" key="4">
    <source>
        <dbReference type="EMBL" id="MFC7614049.1"/>
    </source>
</evidence>
<evidence type="ECO:0000256" key="2">
    <source>
        <dbReference type="SAM" id="MobiDB-lite"/>
    </source>
</evidence>
<accession>A0ABW2TK41</accession>
<feature type="region of interest" description="Disordered" evidence="2">
    <location>
        <begin position="133"/>
        <end position="227"/>
    </location>
</feature>
<keyword evidence="4" id="KW-0067">ATP-binding</keyword>
<feature type="domain" description="ABC transporter" evidence="3">
    <location>
        <begin position="87"/>
        <end position="143"/>
    </location>
</feature>
<proteinExistence type="predicted"/>
<dbReference type="InterPro" id="IPR027417">
    <property type="entry name" value="P-loop_NTPase"/>
</dbReference>
<reference evidence="5" key="1">
    <citation type="journal article" date="2019" name="Int. J. Syst. Evol. Microbiol.">
        <title>The Global Catalogue of Microorganisms (GCM) 10K type strain sequencing project: providing services to taxonomists for standard genome sequencing and annotation.</title>
        <authorList>
            <consortium name="The Broad Institute Genomics Platform"/>
            <consortium name="The Broad Institute Genome Sequencing Center for Infectious Disease"/>
            <person name="Wu L."/>
            <person name="Ma J."/>
        </authorList>
    </citation>
    <scope>NUCLEOTIDE SEQUENCE [LARGE SCALE GENOMIC DNA]</scope>
    <source>
        <strain evidence="5">JCM 17695</strain>
    </source>
</reference>
<dbReference type="EMBL" id="JBHTEY010000004">
    <property type="protein sequence ID" value="MFC7614049.1"/>
    <property type="molecule type" value="Genomic_DNA"/>
</dbReference>
<dbReference type="GO" id="GO:0005524">
    <property type="term" value="F:ATP binding"/>
    <property type="evidence" value="ECO:0007669"/>
    <property type="project" value="UniProtKB-KW"/>
</dbReference>
<keyword evidence="1" id="KW-0813">Transport</keyword>
<evidence type="ECO:0000313" key="5">
    <source>
        <dbReference type="Proteomes" id="UP001596512"/>
    </source>
</evidence>
<dbReference type="Pfam" id="PF00005">
    <property type="entry name" value="ABC_tran"/>
    <property type="match status" value="1"/>
</dbReference>
<dbReference type="Gene3D" id="3.40.50.300">
    <property type="entry name" value="P-loop containing nucleotide triphosphate hydrolases"/>
    <property type="match status" value="1"/>
</dbReference>
<evidence type="ECO:0000259" key="3">
    <source>
        <dbReference type="Pfam" id="PF00005"/>
    </source>
</evidence>